<gene>
    <name evidence="2" type="primary">ros</name>
    <name evidence="2" type="ORF">BN1086_04974</name>
</gene>
<protein>
    <submittedName>
        <fullName evidence="2">Transcriptional regulatory protein ros</fullName>
    </submittedName>
</protein>
<dbReference type="GO" id="GO:0006355">
    <property type="term" value="P:regulation of DNA-templated transcription"/>
    <property type="evidence" value="ECO:0007669"/>
    <property type="project" value="InterPro"/>
</dbReference>
<dbReference type="InterPro" id="IPR008807">
    <property type="entry name" value="ROS_MUCR"/>
</dbReference>
<evidence type="ECO:0000256" key="1">
    <source>
        <dbReference type="ARBA" id="ARBA00007031"/>
    </source>
</evidence>
<organism evidence="2">
    <name type="scientific">Citrobacter koseri</name>
    <name type="common">Citrobacter diversus</name>
    <dbReference type="NCBI Taxonomy" id="545"/>
    <lineage>
        <taxon>Bacteria</taxon>
        <taxon>Pseudomonadati</taxon>
        <taxon>Pseudomonadota</taxon>
        <taxon>Gammaproteobacteria</taxon>
        <taxon>Enterobacterales</taxon>
        <taxon>Enterobacteriaceae</taxon>
        <taxon>Citrobacter</taxon>
    </lineage>
</organism>
<reference evidence="2" key="1">
    <citation type="submission" date="2014-06" db="EMBL/GenBank/DDBJ databases">
        <authorList>
            <person name="Urmite Genomes Urmite Genomes"/>
        </authorList>
    </citation>
    <scope>NUCLEOTIDE SEQUENCE</scope>
</reference>
<dbReference type="EMBL" id="LK931338">
    <property type="protein sequence ID" value="CDZ86721.1"/>
    <property type="molecule type" value="Genomic_DNA"/>
</dbReference>
<dbReference type="InterPro" id="IPR041920">
    <property type="entry name" value="ROS/MUCR_sf"/>
</dbReference>
<accession>A0A078LNK1</accession>
<evidence type="ECO:0000313" key="2">
    <source>
        <dbReference type="EMBL" id="CDZ86721.1"/>
    </source>
</evidence>
<dbReference type="Pfam" id="PF05443">
    <property type="entry name" value="ROS_MUCR"/>
    <property type="match status" value="1"/>
</dbReference>
<comment type="similarity">
    <text evidence="1">Belongs to the ros/MucR family.</text>
</comment>
<proteinExistence type="inferred from homology"/>
<dbReference type="AlphaFoldDB" id="A0A078LNK1"/>
<name>A0A078LNK1_CITKO</name>
<dbReference type="PATRIC" id="fig|545.12.peg.5014"/>
<sequence length="163" mass="19146">MSKSESDKIICLECGKYFDFLAHHINKAHQMTLIQYRERWKIPKQKPLASIKHRQRCSDVTNERIKRGDLSPVVQVEMMKHAYKNSSNRRTASQLARERASETAYRHQIWKKSPAIKTVSPELKREAIKRMRERPASKELVKDIAADLNLSISRLYAWLKQDT</sequence>
<dbReference type="Gene3D" id="1.10.10.1550">
    <property type="entry name" value="ROS/MUCR transcriptional regulator protein"/>
    <property type="match status" value="1"/>
</dbReference>
<dbReference type="GO" id="GO:0008270">
    <property type="term" value="F:zinc ion binding"/>
    <property type="evidence" value="ECO:0007669"/>
    <property type="project" value="InterPro"/>
</dbReference>
<dbReference type="GO" id="GO:0003677">
    <property type="term" value="F:DNA binding"/>
    <property type="evidence" value="ECO:0007669"/>
    <property type="project" value="InterPro"/>
</dbReference>